<keyword evidence="1" id="KW-0472">Membrane</keyword>
<comment type="caution">
    <text evidence="2">The sequence shown here is derived from an EMBL/GenBank/DDBJ whole genome shotgun (WGS) entry which is preliminary data.</text>
</comment>
<evidence type="ECO:0000313" key="2">
    <source>
        <dbReference type="EMBL" id="KAJ8269180.1"/>
    </source>
</evidence>
<protein>
    <submittedName>
        <fullName evidence="2">Uncharacterized protein</fullName>
    </submittedName>
</protein>
<proteinExistence type="predicted"/>
<reference evidence="2" key="1">
    <citation type="journal article" date="2023" name="Science">
        <title>Genome structures resolve the early diversification of teleost fishes.</title>
        <authorList>
            <person name="Parey E."/>
            <person name="Louis A."/>
            <person name="Montfort J."/>
            <person name="Bouchez O."/>
            <person name="Roques C."/>
            <person name="Iampietro C."/>
            <person name="Lluch J."/>
            <person name="Castinel A."/>
            <person name="Donnadieu C."/>
            <person name="Desvignes T."/>
            <person name="Floi Bucao C."/>
            <person name="Jouanno E."/>
            <person name="Wen M."/>
            <person name="Mejri S."/>
            <person name="Dirks R."/>
            <person name="Jansen H."/>
            <person name="Henkel C."/>
            <person name="Chen W.J."/>
            <person name="Zahm M."/>
            <person name="Cabau C."/>
            <person name="Klopp C."/>
            <person name="Thompson A.W."/>
            <person name="Robinson-Rechavi M."/>
            <person name="Braasch I."/>
            <person name="Lecointre G."/>
            <person name="Bobe J."/>
            <person name="Postlethwait J.H."/>
            <person name="Berthelot C."/>
            <person name="Roest Crollius H."/>
            <person name="Guiguen Y."/>
        </authorList>
    </citation>
    <scope>NUCLEOTIDE SEQUENCE</scope>
    <source>
        <strain evidence="2">Concon-B</strain>
    </source>
</reference>
<evidence type="ECO:0000256" key="1">
    <source>
        <dbReference type="SAM" id="Phobius"/>
    </source>
</evidence>
<evidence type="ECO:0000313" key="3">
    <source>
        <dbReference type="Proteomes" id="UP001152803"/>
    </source>
</evidence>
<keyword evidence="3" id="KW-1185">Reference proteome</keyword>
<gene>
    <name evidence="2" type="ORF">COCON_G00117870</name>
</gene>
<keyword evidence="1" id="KW-0812">Transmembrane</keyword>
<sequence>MEKLIGEIRWCSAQFKKMAADTGSQDGELSNTGVCLCLEVMGVQAGYSCSLCVDVLHNSDILDTVVCKCLDSTSKIEFLVSRSEKKVKQPLVISAKFVLLLHLPKILIGILPVDALIFFPLTTWTLH</sequence>
<keyword evidence="1" id="KW-1133">Transmembrane helix</keyword>
<name>A0A9Q1DH10_CONCO</name>
<dbReference type="AlphaFoldDB" id="A0A9Q1DH10"/>
<dbReference type="Proteomes" id="UP001152803">
    <property type="component" value="Unassembled WGS sequence"/>
</dbReference>
<dbReference type="EMBL" id="JAFJMO010000008">
    <property type="protein sequence ID" value="KAJ8269180.1"/>
    <property type="molecule type" value="Genomic_DNA"/>
</dbReference>
<organism evidence="2 3">
    <name type="scientific">Conger conger</name>
    <name type="common">Conger eel</name>
    <name type="synonym">Muraena conger</name>
    <dbReference type="NCBI Taxonomy" id="82655"/>
    <lineage>
        <taxon>Eukaryota</taxon>
        <taxon>Metazoa</taxon>
        <taxon>Chordata</taxon>
        <taxon>Craniata</taxon>
        <taxon>Vertebrata</taxon>
        <taxon>Euteleostomi</taxon>
        <taxon>Actinopterygii</taxon>
        <taxon>Neopterygii</taxon>
        <taxon>Teleostei</taxon>
        <taxon>Anguilliformes</taxon>
        <taxon>Congridae</taxon>
        <taxon>Conger</taxon>
    </lineage>
</organism>
<accession>A0A9Q1DH10</accession>
<feature type="transmembrane region" description="Helical" evidence="1">
    <location>
        <begin position="106"/>
        <end position="126"/>
    </location>
</feature>